<proteinExistence type="predicted"/>
<dbReference type="EMBL" id="CQAW01000004">
    <property type="protein sequence ID" value="CNH39076.1"/>
    <property type="molecule type" value="Genomic_DNA"/>
</dbReference>
<sequence length="730" mass="81635">MGINMKKLLWLPLLFIVFSNNAECNDNIVNKSIGEPLYFTEKEYAPACFYTEDNFQGEYICLVPPIMMDLYNTGDYNLNDRISSIKIPEDVQVAIYKNDNFNPPYYTLTESIHLKGLEKIDMAGQISAVTTAESLGFCDQNCVIIKHHKLELKRTFNQPLSTSENTNKLVLMNFDINSDSNYSVGFSHYPNIIIVDKNLFFYSSEQNKPLYMKLSEDADNLSLLFKLNDHQIQFQYLEAKGTEPLNTPFWINTKYSYESLPTLYISNGIPTDEEDSSPEHLTPLILNKTIIALNKHSQRSKRGFLGLAACVGIPALAIWNLVTHGHCNQLDKLVGMNEFAHDNGEGKTLVVAGPATPQPPAKPRTIPPLGHPTSAALVLTHLNTHLHNQALTLPAAARVCNTPIDNIIGARYPRQTGIRCGSRLSILLADFTLLFGESLLGWTTEHLTQVLQNIHEHGTTGYAGSDQETESRLVRGVQEAISDLGLSPLTTMLENAFNYALLNYARYFMQNENQETFATPQAAQSLPLGDYVLPLETYIHPTEPPSPLIRDNNEWIRPDDLYFEVSVIPGGDHHLPTNLTDEILEVVDNWRMFYSQVGYEMDNLGSPLTSQDRTIYAARVTSHVLSNLLSANSRDYQFVIVKLKGKIISVLASQNDENGEDSYLNFSVTAPQYVLTPNENGSVRGAGTAAVRELARYLKEKGKKTLSADVISHPSAKVKLKIGFVHKDEL</sequence>
<evidence type="ECO:0000313" key="2">
    <source>
        <dbReference type="EMBL" id="CNH39076.1"/>
    </source>
</evidence>
<keyword evidence="1" id="KW-0732">Signal</keyword>
<dbReference type="SUPFAM" id="SSF49695">
    <property type="entry name" value="gamma-Crystallin-like"/>
    <property type="match status" value="1"/>
</dbReference>
<keyword evidence="2" id="KW-0808">Transferase</keyword>
<accession>A0A0T9P098</accession>
<name>A0A0T9P098_9GAMM</name>
<dbReference type="GO" id="GO:0016740">
    <property type="term" value="F:transferase activity"/>
    <property type="evidence" value="ECO:0007669"/>
    <property type="project" value="UniProtKB-KW"/>
</dbReference>
<gene>
    <name evidence="2" type="ORF">ERS008472_01329</name>
</gene>
<dbReference type="InterPro" id="IPR011024">
    <property type="entry name" value="G_crystallin-like"/>
</dbReference>
<protein>
    <submittedName>
        <fullName evidence="2">N-acetyltransferase GCN5</fullName>
    </submittedName>
</protein>
<organism evidence="2 3">
    <name type="scientific">Yersinia thracica</name>
    <dbReference type="NCBI Taxonomy" id="2890319"/>
    <lineage>
        <taxon>Bacteria</taxon>
        <taxon>Pseudomonadati</taxon>
        <taxon>Pseudomonadota</taxon>
        <taxon>Gammaproteobacteria</taxon>
        <taxon>Enterobacterales</taxon>
        <taxon>Yersiniaceae</taxon>
        <taxon>Yersinia</taxon>
    </lineage>
</organism>
<keyword evidence="3" id="KW-1185">Reference proteome</keyword>
<evidence type="ECO:0000313" key="3">
    <source>
        <dbReference type="Proteomes" id="UP000041882"/>
    </source>
</evidence>
<dbReference type="AlphaFoldDB" id="A0A0T9P098"/>
<reference evidence="3" key="1">
    <citation type="submission" date="2015-03" db="EMBL/GenBank/DDBJ databases">
        <authorList>
            <consortium name="Pathogen Informatics"/>
            <person name="Murphy D."/>
        </authorList>
    </citation>
    <scope>NUCLEOTIDE SEQUENCE [LARGE SCALE GENOMIC DNA]</scope>
    <source>
        <strain evidence="3">IP6945</strain>
    </source>
</reference>
<dbReference type="Proteomes" id="UP000041882">
    <property type="component" value="Unassembled WGS sequence"/>
</dbReference>
<evidence type="ECO:0000256" key="1">
    <source>
        <dbReference type="SAM" id="SignalP"/>
    </source>
</evidence>
<dbReference type="Gene3D" id="2.60.20.10">
    <property type="entry name" value="Crystallins"/>
    <property type="match status" value="1"/>
</dbReference>
<feature type="chain" id="PRO_5006694227" evidence="1">
    <location>
        <begin position="23"/>
        <end position="730"/>
    </location>
</feature>
<feature type="signal peptide" evidence="1">
    <location>
        <begin position="1"/>
        <end position="22"/>
    </location>
</feature>